<sequence>MHHNAASGTDNSAPDVVVVLNADDPSGREIVRILVRNGHRVVVCGRHATDLTRMLHGYGADQVMAIAADASDPRQLRELCRRATDRFGTVTTILDAADRQMPRLRLAS</sequence>
<dbReference type="InterPro" id="IPR036291">
    <property type="entry name" value="NAD(P)-bd_dom_sf"/>
</dbReference>
<accession>A0A4R8RZG5</accession>
<dbReference type="AlphaFoldDB" id="A0A4R8RZG5"/>
<reference evidence="1 2" key="1">
    <citation type="journal article" date="2019" name="Sci. Rep.">
        <title>Extended insight into the Mycobacterium chelonae-abscessus complex through whole genome sequencing of Mycobacterium salmoniphilum outbreak and Mycobacterium salmoniphilum-like strains.</title>
        <authorList>
            <person name="Behra P.R.K."/>
            <person name="Das S."/>
            <person name="Pettersson B.M.F."/>
            <person name="Shirreff L."/>
            <person name="DuCote T."/>
            <person name="Jacobsson K.G."/>
            <person name="Ennis D.G."/>
            <person name="Kirsebom L.A."/>
        </authorList>
    </citation>
    <scope>NUCLEOTIDE SEQUENCE [LARGE SCALE GENOMIC DNA]</scope>
    <source>
        <strain evidence="1 2">DE 4585</strain>
    </source>
</reference>
<dbReference type="Gene3D" id="3.40.50.720">
    <property type="entry name" value="NAD(P)-binding Rossmann-like Domain"/>
    <property type="match status" value="1"/>
</dbReference>
<comment type="caution">
    <text evidence="1">The sequence shown here is derived from an EMBL/GenBank/DDBJ whole genome shotgun (WGS) entry which is preliminary data.</text>
</comment>
<protein>
    <submittedName>
        <fullName evidence="1">3-ketoacyl-(Acyl-carrier-protein) reductase</fullName>
    </submittedName>
</protein>
<name>A0A4R8RZG5_9MYCO</name>
<dbReference type="Proteomes" id="UP000295117">
    <property type="component" value="Unassembled WGS sequence"/>
</dbReference>
<organism evidence="1 2">
    <name type="scientific">Mycobacteroides salmoniphilum</name>
    <dbReference type="NCBI Taxonomy" id="404941"/>
    <lineage>
        <taxon>Bacteria</taxon>
        <taxon>Bacillati</taxon>
        <taxon>Actinomycetota</taxon>
        <taxon>Actinomycetes</taxon>
        <taxon>Mycobacteriales</taxon>
        <taxon>Mycobacteriaceae</taxon>
        <taxon>Mycobacteroides</taxon>
    </lineage>
</organism>
<dbReference type="Pfam" id="PF00106">
    <property type="entry name" value="adh_short"/>
    <property type="match status" value="1"/>
</dbReference>
<dbReference type="EMBL" id="PECH01000008">
    <property type="protein sequence ID" value="TDZ79947.1"/>
    <property type="molecule type" value="Genomic_DNA"/>
</dbReference>
<evidence type="ECO:0000313" key="2">
    <source>
        <dbReference type="Proteomes" id="UP000295117"/>
    </source>
</evidence>
<gene>
    <name evidence="1" type="ORF">DE4585_03696</name>
</gene>
<dbReference type="RefSeq" id="WP_134065407.1">
    <property type="nucleotide sequence ID" value="NZ_PECG01000004.1"/>
</dbReference>
<evidence type="ECO:0000313" key="1">
    <source>
        <dbReference type="EMBL" id="TDZ79947.1"/>
    </source>
</evidence>
<proteinExistence type="predicted"/>
<dbReference type="SUPFAM" id="SSF51735">
    <property type="entry name" value="NAD(P)-binding Rossmann-fold domains"/>
    <property type="match status" value="1"/>
</dbReference>
<dbReference type="InterPro" id="IPR002347">
    <property type="entry name" value="SDR_fam"/>
</dbReference>